<feature type="transmembrane region" description="Helical" evidence="1">
    <location>
        <begin position="370"/>
        <end position="401"/>
    </location>
</feature>
<accession>A0A166FU63</accession>
<dbReference type="RefSeq" id="WP_056995930.1">
    <property type="nucleotide sequence ID" value="NZ_JYDC01000108.1"/>
</dbReference>
<feature type="transmembrane region" description="Helical" evidence="1">
    <location>
        <begin position="74"/>
        <end position="93"/>
    </location>
</feature>
<sequence>MDETRMMTTIQTWTAILFAVACYLISPVLSLIVVFWLFWLIQRPAISLSLIGGFSLALPALSYMPLSTDDATRLFAVVASMQTVPLGNLYHWLRLWAQDYLNYPLFTAMMYVTARHFQNDVLPFVVAGVTYAAIMYTVQRFGAVMHLQPTITLLTTIASLLWISFLELVSSMRFTMACSLALLIVVQIYLVPKSRHFWLAQLWLLVPVLIHPGALIIVVPTLLTTFMRPGKVWVKGIWAAALIGLLGYFVIFQAHYSYIAMLVTRFTSYQTGAFSYVTSPQRLLHLGEGLIIMLAGALQLMCLGRRDALTTPTMRTLRTLLLTYLGFIIVSLLVVNIAIRYMTVLPIIGLLGVAVMTADHVRTSQTVKWLNVVLLCGVCGAGLIYNISFLHMTFTTIHWLFPLAGYGPF</sequence>
<feature type="transmembrane region" description="Helical" evidence="1">
    <location>
        <begin position="283"/>
        <end position="304"/>
    </location>
</feature>
<dbReference type="PATRIC" id="fig|33960.6.peg.260"/>
<dbReference type="OrthoDB" id="9996920at2"/>
<keyword evidence="3" id="KW-1185">Reference proteome</keyword>
<feature type="transmembrane region" description="Helical" evidence="1">
    <location>
        <begin position="232"/>
        <end position="251"/>
    </location>
</feature>
<dbReference type="EMBL" id="JYDC01000108">
    <property type="protein sequence ID" value="KZL35803.1"/>
    <property type="molecule type" value="Genomic_DNA"/>
</dbReference>
<feature type="transmembrane region" description="Helical" evidence="1">
    <location>
        <begin position="121"/>
        <end position="138"/>
    </location>
</feature>
<feature type="transmembrane region" description="Helical" evidence="1">
    <location>
        <begin position="202"/>
        <end position="226"/>
    </location>
</feature>
<feature type="transmembrane region" description="Helical" evidence="1">
    <location>
        <begin position="45"/>
        <end position="62"/>
    </location>
</feature>
<gene>
    <name evidence="2" type="ORF">TY91_15490</name>
</gene>
<evidence type="ECO:0000313" key="2">
    <source>
        <dbReference type="EMBL" id="KZL35803.1"/>
    </source>
</evidence>
<feature type="transmembrane region" description="Helical" evidence="1">
    <location>
        <begin position="12"/>
        <end position="39"/>
    </location>
</feature>
<keyword evidence="1" id="KW-1133">Transmembrane helix</keyword>
<protein>
    <submittedName>
        <fullName evidence="2">Uncharacterized protein</fullName>
    </submittedName>
</protein>
<evidence type="ECO:0000313" key="3">
    <source>
        <dbReference type="Proteomes" id="UP000076480"/>
    </source>
</evidence>
<dbReference type="AlphaFoldDB" id="A0A166FU63"/>
<name>A0A166FU63_SECCO</name>
<dbReference type="PROSITE" id="PS51257">
    <property type="entry name" value="PROKAR_LIPOPROTEIN"/>
    <property type="match status" value="1"/>
</dbReference>
<feature type="transmembrane region" description="Helical" evidence="1">
    <location>
        <begin position="172"/>
        <end position="190"/>
    </location>
</feature>
<reference evidence="2 3" key="1">
    <citation type="submission" date="2015-02" db="EMBL/GenBank/DDBJ databases">
        <title>Draft genome sequence of Lactobacillus collinoides CUPV2371 isolated from a natural cider, the first genome sequence of a strain of this species.</title>
        <authorList>
            <person name="Puertas A.I."/>
            <person name="Spano G."/>
            <person name="Capozzi V."/>
            <person name="Lamontanara A."/>
            <person name="Orru L."/>
            <person name="Duenas M.T."/>
        </authorList>
    </citation>
    <scope>NUCLEOTIDE SEQUENCE [LARGE SCALE GENOMIC DNA]</scope>
    <source>
        <strain evidence="2 3">237</strain>
    </source>
</reference>
<evidence type="ECO:0000256" key="1">
    <source>
        <dbReference type="SAM" id="Phobius"/>
    </source>
</evidence>
<feature type="transmembrane region" description="Helical" evidence="1">
    <location>
        <begin position="316"/>
        <end position="335"/>
    </location>
</feature>
<proteinExistence type="predicted"/>
<feature type="transmembrane region" description="Helical" evidence="1">
    <location>
        <begin position="341"/>
        <end position="358"/>
    </location>
</feature>
<feature type="transmembrane region" description="Helical" evidence="1">
    <location>
        <begin position="150"/>
        <end position="166"/>
    </location>
</feature>
<keyword evidence="1" id="KW-0472">Membrane</keyword>
<dbReference type="Proteomes" id="UP000076480">
    <property type="component" value="Unassembled WGS sequence"/>
</dbReference>
<comment type="caution">
    <text evidence="2">The sequence shown here is derived from an EMBL/GenBank/DDBJ whole genome shotgun (WGS) entry which is preliminary data.</text>
</comment>
<keyword evidence="1" id="KW-0812">Transmembrane</keyword>
<organism evidence="2 3">
    <name type="scientific">Secundilactobacillus collinoides</name>
    <name type="common">Lactobacillus collinoides</name>
    <dbReference type="NCBI Taxonomy" id="33960"/>
    <lineage>
        <taxon>Bacteria</taxon>
        <taxon>Bacillati</taxon>
        <taxon>Bacillota</taxon>
        <taxon>Bacilli</taxon>
        <taxon>Lactobacillales</taxon>
        <taxon>Lactobacillaceae</taxon>
        <taxon>Secundilactobacillus</taxon>
    </lineage>
</organism>